<reference evidence="2 3" key="1">
    <citation type="journal article" date="2021" name="DNA Res.">
        <title>Genome analysis of Candida subhashii reveals its hybrid nature and dual mitochondrial genome conformations.</title>
        <authorList>
            <person name="Mixao V."/>
            <person name="Hegedusova E."/>
            <person name="Saus E."/>
            <person name="Pryszcz L.P."/>
            <person name="Cillingova A."/>
            <person name="Nosek J."/>
            <person name="Gabaldon T."/>
        </authorList>
    </citation>
    <scope>NUCLEOTIDE SEQUENCE [LARGE SCALE GENOMIC DNA]</scope>
    <source>
        <strain evidence="2 3">CBS 10753</strain>
    </source>
</reference>
<gene>
    <name evidence="2" type="ORF">J8A68_000972</name>
</gene>
<accession>A0A8J5V0T9</accession>
<organism evidence="2 3">
    <name type="scientific">[Candida] subhashii</name>
    <dbReference type="NCBI Taxonomy" id="561895"/>
    <lineage>
        <taxon>Eukaryota</taxon>
        <taxon>Fungi</taxon>
        <taxon>Dikarya</taxon>
        <taxon>Ascomycota</taxon>
        <taxon>Saccharomycotina</taxon>
        <taxon>Pichiomycetes</taxon>
        <taxon>Debaryomycetaceae</taxon>
        <taxon>Spathaspora</taxon>
    </lineage>
</organism>
<comment type="caution">
    <text evidence="2">The sequence shown here is derived from an EMBL/GenBank/DDBJ whole genome shotgun (WGS) entry which is preliminary data.</text>
</comment>
<dbReference type="Pfam" id="PF00248">
    <property type="entry name" value="Aldo_ket_red"/>
    <property type="match status" value="1"/>
</dbReference>
<evidence type="ECO:0000313" key="3">
    <source>
        <dbReference type="Proteomes" id="UP000694255"/>
    </source>
</evidence>
<dbReference type="EMBL" id="JAGSYN010000049">
    <property type="protein sequence ID" value="KAG7665570.1"/>
    <property type="molecule type" value="Genomic_DNA"/>
</dbReference>
<evidence type="ECO:0000313" key="2">
    <source>
        <dbReference type="EMBL" id="KAG7665570.1"/>
    </source>
</evidence>
<sequence length="351" mass="39925">MTKPIGKPEVVQPYSIKNLPPLIVGGAVFNTQYSEDPHSLPVPELIQTAFDNGLNALDTSPYYGPSEEIIGKALKKITYPRETYYICTKAGRIRLNEFDYSRSHVRMSVERSLKRLGTAYLDLVYMHDIEFVEEDEIYEALKELKLLKNEGKIRNFGITGYPVNFLYKIALGAKQNPEIGPLDAILSYSNGCLQNIRLFAYYDKFINECGIQKLINGSILSMSLLRSDKTHDFHPAPQELKDTVYDIAQKLLKEDNVEMADLATRFAVKEWLFNTTSQSDTHDLKPNPNVGIALGMTDVKELKSAIDNYWEIKQDLNNINEKDAILVKKVQDLLGDKHFNEIWPSGIPNRD</sequence>
<protein>
    <recommendedName>
        <fullName evidence="1">NADP-dependent oxidoreductase domain-containing protein</fullName>
    </recommendedName>
</protein>
<dbReference type="RefSeq" id="XP_049265802.1">
    <property type="nucleotide sequence ID" value="XM_049410704.1"/>
</dbReference>
<dbReference type="AlphaFoldDB" id="A0A8J5V0T9"/>
<dbReference type="PANTHER" id="PTHR42686">
    <property type="entry name" value="GH17980P-RELATED"/>
    <property type="match status" value="1"/>
</dbReference>
<evidence type="ECO:0000259" key="1">
    <source>
        <dbReference type="Pfam" id="PF00248"/>
    </source>
</evidence>
<keyword evidence="3" id="KW-1185">Reference proteome</keyword>
<feature type="domain" description="NADP-dependent oxidoreductase" evidence="1">
    <location>
        <begin position="22"/>
        <end position="307"/>
    </location>
</feature>
<dbReference type="GO" id="GO:0070485">
    <property type="term" value="P:dehydro-D-arabinono-1,4-lactone biosynthetic process"/>
    <property type="evidence" value="ECO:0007669"/>
    <property type="project" value="TreeGrafter"/>
</dbReference>
<dbReference type="GO" id="GO:0005829">
    <property type="term" value="C:cytosol"/>
    <property type="evidence" value="ECO:0007669"/>
    <property type="project" value="TreeGrafter"/>
</dbReference>
<dbReference type="GO" id="GO:0045290">
    <property type="term" value="F:D-arabinose 1-dehydrogenase [NAD(P)+] activity"/>
    <property type="evidence" value="ECO:0007669"/>
    <property type="project" value="TreeGrafter"/>
</dbReference>
<dbReference type="OrthoDB" id="5286008at2759"/>
<dbReference type="InterPro" id="IPR023210">
    <property type="entry name" value="NADP_OxRdtase_dom"/>
</dbReference>
<name>A0A8J5V0T9_9ASCO</name>
<proteinExistence type="predicted"/>
<dbReference type="GeneID" id="73467773"/>
<dbReference type="PANTHER" id="PTHR42686:SF1">
    <property type="entry name" value="GH17980P-RELATED"/>
    <property type="match status" value="1"/>
</dbReference>
<dbReference type="Proteomes" id="UP000694255">
    <property type="component" value="Unassembled WGS sequence"/>
</dbReference>
<dbReference type="InterPro" id="IPR020471">
    <property type="entry name" value="AKR"/>
</dbReference>